<dbReference type="Gene3D" id="1.10.10.60">
    <property type="entry name" value="Homeodomain-like"/>
    <property type="match status" value="1"/>
</dbReference>
<dbReference type="GO" id="GO:0003677">
    <property type="term" value="F:DNA binding"/>
    <property type="evidence" value="ECO:0007669"/>
    <property type="project" value="UniProtKB-UniRule"/>
</dbReference>
<comment type="caution">
    <text evidence="11">The sequence shown here is derived from an EMBL/GenBank/DDBJ whole genome shotgun (WGS) entry which is preliminary data.</text>
</comment>
<dbReference type="EMBL" id="JBBPFD010000032">
    <property type="protein sequence ID" value="KAK7881013.1"/>
    <property type="molecule type" value="Genomic_DNA"/>
</dbReference>
<evidence type="ECO:0000256" key="5">
    <source>
        <dbReference type="ARBA" id="ARBA00023163"/>
    </source>
</evidence>
<dbReference type="CDD" id="cd00086">
    <property type="entry name" value="homeodomain"/>
    <property type="match status" value="1"/>
</dbReference>
<dbReference type="Pfam" id="PF24816">
    <property type="entry name" value="Ig_CFAP65__9th"/>
    <property type="match status" value="1"/>
</dbReference>
<gene>
    <name evidence="11" type="ORF">WMY93_030602</name>
</gene>
<dbReference type="PRINTS" id="PR00024">
    <property type="entry name" value="HOMEOBOX"/>
</dbReference>
<keyword evidence="2" id="KW-0805">Transcription regulation</keyword>
<dbReference type="Pfam" id="PF24291">
    <property type="entry name" value="Ig_CFAP65"/>
    <property type="match status" value="1"/>
</dbReference>
<dbReference type="InterPro" id="IPR013783">
    <property type="entry name" value="Ig-like_fold"/>
</dbReference>
<feature type="DNA-binding region" description="Homeobox" evidence="7">
    <location>
        <begin position="136"/>
        <end position="195"/>
    </location>
</feature>
<evidence type="ECO:0000313" key="12">
    <source>
        <dbReference type="Proteomes" id="UP001460270"/>
    </source>
</evidence>
<dbReference type="PANTHER" id="PTHR46127">
    <property type="entry name" value="CILIA- AND FLAGELLA-ASSOCIATED PROTEIN 65"/>
    <property type="match status" value="1"/>
</dbReference>
<dbReference type="FunFam" id="1.10.10.60:FF:000357">
    <property type="entry name" value="Motor neuron and pancreas homeobox 1"/>
    <property type="match status" value="1"/>
</dbReference>
<dbReference type="GO" id="GO:0036126">
    <property type="term" value="C:sperm flagellum"/>
    <property type="evidence" value="ECO:0007669"/>
    <property type="project" value="TreeGrafter"/>
</dbReference>
<sequence>MEKSKNFRIDALLAHDAELLRADSDGGSPGRYSTSPSSGSPLSHEAPTRRLRLLTRRSRVLFSPESCPNPRSSACPSPASVTCHTEECLMHPYAEHLKGASLAGGVPLEPWIRAGMMMPRLGEYGAQAQAGLLGKCRRPRTAFTSQQLLELENQFKLNKYLSRPKRFEVATSLMLTETQVKIWFQNRRMKWKRSRKAKEQQANALSEETHSSRSKDDFNDSSIHDEEDVEAEEEEEEERKEELQALRPAFARHAPANYSSYSEEEVEERDPRTRNGAVIAMETQTVTCRHGSKVDPYKPCSMLAETRLHHRFASPLPDRNPKLVLDSPKAHTPEFRQQHGFSQRSNFLGFEMETELIWENWDLGKEFTKTFIIKNTQPTLQRILFRPPLTKYFSSLARQKIVLSPGTSFSIPVTFKPLNRRDYEDTLEFQGRNESFQVLLRAIAFCHAIEVPGTVMMPLCAVQHSTQTTYRLKSFSKITTFFHWEYSPPFMLSPDKGHLKPGQELHITVTFNPQEALFHQRLVFCRFGAQPDNLDSCCSLLLQGQAKHPYLEFKTPSNKKGTDHVPVLDFGGVAVGQTLHSHFEIYNPSPFPVCFTVTRMPGGIPLLGSVFRSQVLLSSSVVDFGIVEPGQTVTKTLKLLNSSLAYVEFYWDIDSRGYSVFSIQPAGGTVPPQSDITLSITYKPRLSLLHYRRAPCLILHGEPVFLNLVGNYPLSPLPSLLSVVPHELVFDISCTLEWTSTPDLCFSVSPLFCELPPLKRTSFRVTYCPNQLNSLHGAQLECFAYPMDNDKCNENVLPSCVTVRVIGHSYEPAKKPSVPQWSAEPRKLEFLPVNVPSCRSFLLLNKDNLPLTFHLNSDHNQKIAKAASLVLVPSCGLIPPHSHQILFVRTNPTEDSPEEGFTIQLDLNASNYTENFAIISKSRQPCFSLENDGRLLFQPTAVYSLTQHLYHIRNLSRQALRFQWKIPEQDQRLISVEPDAGVLHPNESLALMWSFTPLEEKTYTLKPIVTLHPEGFPENNTLNLPLQVTGQGCIGYIQAKEAVLEVKDVLIGGCETIGIPVTNNSPCTVTFCVTVEQKLLDKGVVYNTNIDQCALQVHDETVTIASKSTVFLQSTFTAHQKAQYVWTLSYQTTSTDGSLSSARFLCEVRAKGVYPTLQITDVCGRGSLSKFSKTQLWTLLSLKHLNESLQCSPCPTEMIYPTPTRHSLYHTPSVYTKEILDVNFCAAPLNSEPSTFMLMLYNPGTNPVEWAFLFPEDQQLDMEFWAENGQFSSTELYQMRVQDNQVFSVAPRSGQLMAGQQRAVTFTYSVFTNPGGKLQPSCAALSQPRREIPPGEEAILEWIFSPLEAKLYQLDVPIHVLNGESTTVRFEGYGINSVAQNLSSPSDCADGLLPCWQKAIFPDQRIFLSEDSVDFGDIVLSSESSKMLFVTHNSHKDIFCFEWILPQLNNQPQASPEHYSKQRALSPGETIHFVLTLFASERPTNYQLDIVCKLTSEAALHQYDKVVQLIEEEKERLKHEFTITDPPPKENKVVLTEKEAEAVALRQQAYVKKYKTLPPIRGTNDCNTVRSLSTKVSRAERRALRELEKVPKDPEPPKPCLLYVRVKAQSYELQQFLSQSPDRLDSQYSFLFLRPNQIDKSQSQVIYSEKSSTTQGLLKDTSSHVLSSNLMMEVIREELDPTVYPRTVILPSSARNRTRTRTMTDDGTEEMD</sequence>
<dbReference type="SMART" id="SM00389">
    <property type="entry name" value="HOX"/>
    <property type="match status" value="1"/>
</dbReference>
<dbReference type="InterPro" id="IPR052614">
    <property type="entry name" value="CFAP65"/>
</dbReference>
<dbReference type="Pfam" id="PF25249">
    <property type="entry name" value="Ig_CFAP65_7th"/>
    <property type="match status" value="1"/>
</dbReference>
<dbReference type="InterPro" id="IPR017970">
    <property type="entry name" value="Homeobox_CS"/>
</dbReference>
<evidence type="ECO:0000256" key="6">
    <source>
        <dbReference type="ARBA" id="ARBA00023242"/>
    </source>
</evidence>
<feature type="region of interest" description="Disordered" evidence="9">
    <location>
        <begin position="20"/>
        <end position="48"/>
    </location>
</feature>
<feature type="compositionally biased region" description="Basic and acidic residues" evidence="9">
    <location>
        <begin position="207"/>
        <end position="224"/>
    </location>
</feature>
<name>A0AAW0MNH3_9GOBI</name>
<dbReference type="InterPro" id="IPR057467">
    <property type="entry name" value="Ig_CFAP65_8th"/>
</dbReference>
<dbReference type="PROSITE" id="PS50071">
    <property type="entry name" value="HOMEOBOX_2"/>
    <property type="match status" value="1"/>
</dbReference>
<dbReference type="Pfam" id="PF24507">
    <property type="entry name" value="Ig_CFAP65_4th"/>
    <property type="match status" value="1"/>
</dbReference>
<dbReference type="InterPro" id="IPR001356">
    <property type="entry name" value="HD"/>
</dbReference>
<keyword evidence="5" id="KW-0804">Transcription</keyword>
<evidence type="ECO:0000259" key="10">
    <source>
        <dbReference type="PROSITE" id="PS50071"/>
    </source>
</evidence>
<dbReference type="PROSITE" id="PS00027">
    <property type="entry name" value="HOMEOBOX_1"/>
    <property type="match status" value="1"/>
</dbReference>
<keyword evidence="4 7" id="KW-0371">Homeobox</keyword>
<dbReference type="Proteomes" id="UP001460270">
    <property type="component" value="Unassembled WGS sequence"/>
</dbReference>
<dbReference type="Pfam" id="PF00046">
    <property type="entry name" value="Homeodomain"/>
    <property type="match status" value="1"/>
</dbReference>
<feature type="compositionally biased region" description="Acidic residues" evidence="9">
    <location>
        <begin position="225"/>
        <end position="239"/>
    </location>
</feature>
<dbReference type="GO" id="GO:0005737">
    <property type="term" value="C:cytoplasm"/>
    <property type="evidence" value="ECO:0007669"/>
    <property type="project" value="UniProtKB-SubCell"/>
</dbReference>
<dbReference type="InterPro" id="IPR057470">
    <property type="entry name" value="Ig_CFAP65_7th"/>
</dbReference>
<keyword evidence="6 7" id="KW-0539">Nucleus</keyword>
<evidence type="ECO:0000256" key="3">
    <source>
        <dbReference type="ARBA" id="ARBA00023125"/>
    </source>
</evidence>
<dbReference type="GO" id="GO:0000981">
    <property type="term" value="F:DNA-binding transcription factor activity, RNA polymerase II-specific"/>
    <property type="evidence" value="ECO:0007669"/>
    <property type="project" value="InterPro"/>
</dbReference>
<evidence type="ECO:0000256" key="9">
    <source>
        <dbReference type="SAM" id="MobiDB-lite"/>
    </source>
</evidence>
<dbReference type="InterPro" id="IPR020479">
    <property type="entry name" value="HD_metazoa"/>
</dbReference>
<organism evidence="11 12">
    <name type="scientific">Mugilogobius chulae</name>
    <name type="common">yellowstripe goby</name>
    <dbReference type="NCBI Taxonomy" id="88201"/>
    <lineage>
        <taxon>Eukaryota</taxon>
        <taxon>Metazoa</taxon>
        <taxon>Chordata</taxon>
        <taxon>Craniata</taxon>
        <taxon>Vertebrata</taxon>
        <taxon>Euteleostomi</taxon>
        <taxon>Actinopterygii</taxon>
        <taxon>Neopterygii</taxon>
        <taxon>Teleostei</taxon>
        <taxon>Neoteleostei</taxon>
        <taxon>Acanthomorphata</taxon>
        <taxon>Gobiaria</taxon>
        <taxon>Gobiiformes</taxon>
        <taxon>Gobioidei</taxon>
        <taxon>Gobiidae</taxon>
        <taxon>Gobionellinae</taxon>
        <taxon>Mugilogobius</taxon>
    </lineage>
</organism>
<dbReference type="InterPro" id="IPR058536">
    <property type="entry name" value="Ig_CFAP65_4th"/>
</dbReference>
<feature type="domain" description="Homeobox" evidence="10">
    <location>
        <begin position="134"/>
        <end position="194"/>
    </location>
</feature>
<keyword evidence="1" id="KW-0217">Developmental protein</keyword>
<dbReference type="Pfam" id="PF25248">
    <property type="entry name" value="Ig_CFAP65_8th"/>
    <property type="match status" value="1"/>
</dbReference>
<dbReference type="PANTHER" id="PTHR46127:SF1">
    <property type="entry name" value="CILIA- AND FLAGELLA-ASSOCIATED PROTEIN 65"/>
    <property type="match status" value="1"/>
</dbReference>
<dbReference type="SUPFAM" id="SSF46689">
    <property type="entry name" value="Homeodomain-like"/>
    <property type="match status" value="1"/>
</dbReference>
<proteinExistence type="predicted"/>
<evidence type="ECO:0000313" key="11">
    <source>
        <dbReference type="EMBL" id="KAK7881013.1"/>
    </source>
</evidence>
<evidence type="ECO:0000256" key="2">
    <source>
        <dbReference type="ARBA" id="ARBA00023015"/>
    </source>
</evidence>
<evidence type="ECO:0000256" key="8">
    <source>
        <dbReference type="RuleBase" id="RU000682"/>
    </source>
</evidence>
<dbReference type="InterPro" id="IPR009057">
    <property type="entry name" value="Homeodomain-like_sf"/>
</dbReference>
<evidence type="ECO:0000256" key="1">
    <source>
        <dbReference type="ARBA" id="ARBA00022473"/>
    </source>
</evidence>
<keyword evidence="12" id="KW-1185">Reference proteome</keyword>
<dbReference type="GO" id="GO:0007288">
    <property type="term" value="P:sperm axoneme assembly"/>
    <property type="evidence" value="ECO:0007669"/>
    <property type="project" value="TreeGrafter"/>
</dbReference>
<reference evidence="12" key="1">
    <citation type="submission" date="2024-04" db="EMBL/GenBank/DDBJ databases">
        <title>Salinicola lusitanus LLJ914,a marine bacterium isolated from the Okinawa Trough.</title>
        <authorList>
            <person name="Li J."/>
        </authorList>
    </citation>
    <scope>NUCLEOTIDE SEQUENCE [LARGE SCALE GENOMIC DNA]</scope>
</reference>
<keyword evidence="3 7" id="KW-0238">DNA-binding</keyword>
<comment type="subcellular location">
    <subcellularLocation>
        <location evidence="7 8">Nucleus</location>
    </subcellularLocation>
</comment>
<dbReference type="GO" id="GO:0005634">
    <property type="term" value="C:nucleus"/>
    <property type="evidence" value="ECO:0007669"/>
    <property type="project" value="UniProtKB-SubCell"/>
</dbReference>
<evidence type="ECO:0000256" key="7">
    <source>
        <dbReference type="PROSITE-ProRule" id="PRU00108"/>
    </source>
</evidence>
<protein>
    <recommendedName>
        <fullName evidence="10">Homeobox domain-containing protein</fullName>
    </recommendedName>
</protein>
<dbReference type="InterPro" id="IPR056305">
    <property type="entry name" value="Ig_CFAP65_10th"/>
</dbReference>
<dbReference type="Gene3D" id="2.60.40.10">
    <property type="entry name" value="Immunoglobulins"/>
    <property type="match status" value="4"/>
</dbReference>
<feature type="region of interest" description="Disordered" evidence="9">
    <location>
        <begin position="194"/>
        <end position="273"/>
    </location>
</feature>
<dbReference type="InterPro" id="IPR056344">
    <property type="entry name" value="Ig_CFAP65-like_9th"/>
</dbReference>
<evidence type="ECO:0000256" key="4">
    <source>
        <dbReference type="ARBA" id="ARBA00023155"/>
    </source>
</evidence>
<feature type="compositionally biased region" description="Low complexity" evidence="9">
    <location>
        <begin position="30"/>
        <end position="43"/>
    </location>
</feature>
<accession>A0AAW0MNH3</accession>